<keyword evidence="2" id="KW-1185">Reference proteome</keyword>
<dbReference type="eggNOG" id="KOG4646">
    <property type="taxonomic scope" value="Eukaryota"/>
</dbReference>
<dbReference type="PANTHER" id="PTHR46263:SF1">
    <property type="entry name" value="ARMADILLO REPEAT-CONTAINING PROTEIN 7"/>
    <property type="match status" value="1"/>
</dbReference>
<dbReference type="SUPFAM" id="SSF48371">
    <property type="entry name" value="ARM repeat"/>
    <property type="match status" value="1"/>
</dbReference>
<dbReference type="InterPro" id="IPR016024">
    <property type="entry name" value="ARM-type_fold"/>
</dbReference>
<dbReference type="InterPro" id="IPR000225">
    <property type="entry name" value="Armadillo"/>
</dbReference>
<dbReference type="PhylomeDB" id="B3RPU1"/>
<evidence type="ECO:0008006" key="3">
    <source>
        <dbReference type="Google" id="ProtNLM"/>
    </source>
</evidence>
<dbReference type="OMA" id="AILQCML"/>
<name>B3RPU1_TRIAD</name>
<dbReference type="InParanoid" id="B3RPU1"/>
<evidence type="ECO:0000313" key="2">
    <source>
        <dbReference type="Proteomes" id="UP000009022"/>
    </source>
</evidence>
<dbReference type="STRING" id="10228.B3RPU1"/>
<dbReference type="EMBL" id="DS985242">
    <property type="protein sequence ID" value="EDV27698.1"/>
    <property type="molecule type" value="Genomic_DNA"/>
</dbReference>
<dbReference type="InterPro" id="IPR011989">
    <property type="entry name" value="ARM-like"/>
</dbReference>
<dbReference type="SMART" id="SM00185">
    <property type="entry name" value="ARM"/>
    <property type="match status" value="2"/>
</dbReference>
<reference evidence="1 2" key="1">
    <citation type="journal article" date="2008" name="Nature">
        <title>The Trichoplax genome and the nature of placozoans.</title>
        <authorList>
            <person name="Srivastava M."/>
            <person name="Begovic E."/>
            <person name="Chapman J."/>
            <person name="Putnam N.H."/>
            <person name="Hellsten U."/>
            <person name="Kawashima T."/>
            <person name="Kuo A."/>
            <person name="Mitros T."/>
            <person name="Salamov A."/>
            <person name="Carpenter M.L."/>
            <person name="Signorovitch A.Y."/>
            <person name="Moreno M.A."/>
            <person name="Kamm K."/>
            <person name="Grimwood J."/>
            <person name="Schmutz J."/>
            <person name="Shapiro H."/>
            <person name="Grigoriev I.V."/>
            <person name="Buss L.W."/>
            <person name="Schierwater B."/>
            <person name="Dellaporta S.L."/>
            <person name="Rokhsar D.S."/>
        </authorList>
    </citation>
    <scope>NUCLEOTIDE SEQUENCE [LARGE SCALE GENOMIC DNA]</scope>
    <source>
        <strain evidence="1 2">Grell-BS-1999</strain>
    </source>
</reference>
<dbReference type="InterPro" id="IPR042462">
    <property type="entry name" value="ARMC7"/>
</dbReference>
<dbReference type="AlphaFoldDB" id="B3RPU1"/>
<dbReference type="Gene3D" id="1.25.10.10">
    <property type="entry name" value="Leucine-rich Repeat Variant"/>
    <property type="match status" value="1"/>
</dbReference>
<dbReference type="GeneID" id="6751294"/>
<dbReference type="CTD" id="6751294"/>
<dbReference type="Proteomes" id="UP000009022">
    <property type="component" value="Unassembled WGS sequence"/>
</dbReference>
<accession>B3RPU1</accession>
<dbReference type="RefSeq" id="XP_002109532.1">
    <property type="nucleotide sequence ID" value="XM_002109496.1"/>
</dbReference>
<organism evidence="1 2">
    <name type="scientific">Trichoplax adhaerens</name>
    <name type="common">Trichoplax reptans</name>
    <dbReference type="NCBI Taxonomy" id="10228"/>
    <lineage>
        <taxon>Eukaryota</taxon>
        <taxon>Metazoa</taxon>
        <taxon>Placozoa</taxon>
        <taxon>Uniplacotomia</taxon>
        <taxon>Trichoplacea</taxon>
        <taxon>Trichoplacidae</taxon>
        <taxon>Trichoplax</taxon>
    </lineage>
</organism>
<dbReference type="HOGENOM" id="CLU_099221_1_0_1"/>
<evidence type="ECO:0000313" key="1">
    <source>
        <dbReference type="EMBL" id="EDV27698.1"/>
    </source>
</evidence>
<dbReference type="PANTHER" id="PTHR46263">
    <property type="entry name" value="ARMADILLO REPEAT-CONTAINING PROTEIN 7"/>
    <property type="match status" value="1"/>
</dbReference>
<dbReference type="OrthoDB" id="201709at2759"/>
<proteinExistence type="predicted"/>
<protein>
    <recommendedName>
        <fullName evidence="3">Armadillo repeat-containing domain-containing protein</fullName>
    </recommendedName>
</protein>
<gene>
    <name evidence="1" type="ORF">TRIADDRAFT_53661</name>
</gene>
<sequence>MFTNAKRIEEKTGRFGRGRFEYLQALVTEFQDTHKDESREQILANLANFAYDPINYDYLRQLNVTDLFIDMLTESNDKLIQFGIGGLCNLCLDKENRDIIIANDGLSLITNCLSSENEETVINAISTLYYLVCPETKSKIVIESIIGYMESYASSSNPRIANLAQIFLQDHCNKTSSR</sequence>
<dbReference type="KEGG" id="tad:TRIADDRAFT_53661"/>